<evidence type="ECO:0000313" key="2">
    <source>
        <dbReference type="EMBL" id="AXF57282.1"/>
    </source>
</evidence>
<reference evidence="2 3" key="1">
    <citation type="journal article" date="2018" name="J. Microbiol.">
        <title>Salicibibacter kimchii gen. nov., sp. nov., a moderately halophilic and alkalitolerant bacterium in the family Bacillaceae, isolated from kimchi.</title>
        <authorList>
            <person name="Jang J.Y."/>
            <person name="Oh Y.J."/>
            <person name="Lim S.K."/>
            <person name="Park H.K."/>
            <person name="Lee C."/>
            <person name="Kim J.Y."/>
            <person name="Lee M.A."/>
            <person name="Choi H.J."/>
        </authorList>
    </citation>
    <scope>NUCLEOTIDE SEQUENCE [LARGE SCALE GENOMIC DNA]</scope>
    <source>
        <strain evidence="2 3">NKC1-1</strain>
    </source>
</reference>
<dbReference type="AlphaFoldDB" id="A0A345C251"/>
<dbReference type="PROSITE" id="PS50965">
    <property type="entry name" value="NERD"/>
    <property type="match status" value="1"/>
</dbReference>
<dbReference type="Pfam" id="PF08378">
    <property type="entry name" value="NERD"/>
    <property type="match status" value="1"/>
</dbReference>
<sequence length="321" mass="37501">MAGSFQVLLCYTLLKERKWAMKKIKEREPSTELKVLRLLNPIMKLSDYQHYLNLEKGYIGELKLDEWLDGLLNNCLVVNDLLLEHKGKIFQIDSLVIFQSIIYVFDSKYHEDDFYLDANKWKTLAGKEITNPQPQMERADSLLSQLLQQRLNVNIPIESFLVFTHPEFYLYNDPPTLPAIFPNQFHRFMKKMNSMTSKLNRSHESLAEQLVALHLNESPHTRLPEYDYEQLKKGVVCGECASFMIERGRVWVCAGCGCKEYAQIAIIRSVEEFKLLFPDRKITSATIREWCAVKGDRKKIIRTLNNYFKRIGQGPASYYID</sequence>
<protein>
    <submittedName>
        <fullName evidence="2">NERD domain-containing protein</fullName>
    </submittedName>
</protein>
<dbReference type="KEGG" id="rue:DT065_15585"/>
<evidence type="ECO:0000313" key="3">
    <source>
        <dbReference type="Proteomes" id="UP000252100"/>
    </source>
</evidence>
<dbReference type="InterPro" id="IPR011528">
    <property type="entry name" value="NERD"/>
</dbReference>
<feature type="domain" description="NERD" evidence="1">
    <location>
        <begin position="56"/>
        <end position="166"/>
    </location>
</feature>
<dbReference type="EMBL" id="CP031092">
    <property type="protein sequence ID" value="AXF57282.1"/>
    <property type="molecule type" value="Genomic_DNA"/>
</dbReference>
<name>A0A345C251_9BACI</name>
<keyword evidence="3" id="KW-1185">Reference proteome</keyword>
<organism evidence="2 3">
    <name type="scientific">Salicibibacter kimchii</name>
    <dbReference type="NCBI Taxonomy" id="2099786"/>
    <lineage>
        <taxon>Bacteria</taxon>
        <taxon>Bacillati</taxon>
        <taxon>Bacillota</taxon>
        <taxon>Bacilli</taxon>
        <taxon>Bacillales</taxon>
        <taxon>Bacillaceae</taxon>
        <taxon>Salicibibacter</taxon>
    </lineage>
</organism>
<gene>
    <name evidence="2" type="ORF">DT065_15585</name>
</gene>
<accession>A0A345C251</accession>
<proteinExistence type="predicted"/>
<dbReference type="Proteomes" id="UP000252100">
    <property type="component" value="Chromosome"/>
</dbReference>
<evidence type="ECO:0000259" key="1">
    <source>
        <dbReference type="PROSITE" id="PS50965"/>
    </source>
</evidence>